<organism evidence="1 2">
    <name type="scientific">Eretmocerus hayati</name>
    <dbReference type="NCBI Taxonomy" id="131215"/>
    <lineage>
        <taxon>Eukaryota</taxon>
        <taxon>Metazoa</taxon>
        <taxon>Ecdysozoa</taxon>
        <taxon>Arthropoda</taxon>
        <taxon>Hexapoda</taxon>
        <taxon>Insecta</taxon>
        <taxon>Pterygota</taxon>
        <taxon>Neoptera</taxon>
        <taxon>Endopterygota</taxon>
        <taxon>Hymenoptera</taxon>
        <taxon>Apocrita</taxon>
        <taxon>Proctotrupomorpha</taxon>
        <taxon>Chalcidoidea</taxon>
        <taxon>Aphelinidae</taxon>
        <taxon>Aphelininae</taxon>
        <taxon>Eretmocerus</taxon>
    </lineage>
</organism>
<sequence length="424" mass="49183">MMNDVHNNFFYANACHVCKSLGNESNLKKCANCKMIFYCGKEHQKQHWAKHRDLCRVITQNLNETNRSYPLEGYQNTSITDWVKAKMNLMLVVSIKMGRKLLPFEQEMFKFPKACAVCHETDQKLLGDCPLCPCASFCEEHKKDSTHASCCQELGFCFDLDLASSVFIRQPPRNVVPFHTEMAYLPASMKKFIDLYMNYDYSLLVSTDIQAAHTSEYLTRPLSLIWALERLEYGSGSTMTIHVIGANAIELDGVEVWEILLHWLPTLTSLHIIMIGPELDSDDKKKECRVCECCADKKNKLYLEKVNTLYREYTSSKRYKKPNIIVGYNLGLHECENIDSPDDLWAQSIRILPEQECPFVFTSYTLEEAQKEHRRVCDILGKNISYLCCEKNKFSSMRPHRDYETEGIFYQNQFITIYRSLSEI</sequence>
<dbReference type="EMBL" id="CM056742">
    <property type="protein sequence ID" value="KAJ8675828.1"/>
    <property type="molecule type" value="Genomic_DNA"/>
</dbReference>
<evidence type="ECO:0000313" key="1">
    <source>
        <dbReference type="EMBL" id="KAJ8675828.1"/>
    </source>
</evidence>
<gene>
    <name evidence="1" type="ORF">QAD02_011614</name>
</gene>
<comment type="caution">
    <text evidence="1">The sequence shown here is derived from an EMBL/GenBank/DDBJ whole genome shotgun (WGS) entry which is preliminary data.</text>
</comment>
<name>A0ACC2NY96_9HYME</name>
<proteinExistence type="predicted"/>
<protein>
    <submittedName>
        <fullName evidence="1">Uncharacterized protein</fullName>
    </submittedName>
</protein>
<evidence type="ECO:0000313" key="2">
    <source>
        <dbReference type="Proteomes" id="UP001239111"/>
    </source>
</evidence>
<reference evidence="1" key="1">
    <citation type="submission" date="2023-04" db="EMBL/GenBank/DDBJ databases">
        <title>A chromosome-level genome assembly of the parasitoid wasp Eretmocerus hayati.</title>
        <authorList>
            <person name="Zhong Y."/>
            <person name="Liu S."/>
            <person name="Liu Y."/>
        </authorList>
    </citation>
    <scope>NUCLEOTIDE SEQUENCE</scope>
    <source>
        <strain evidence="1">ZJU_SS_LIU_2023</strain>
    </source>
</reference>
<keyword evidence="2" id="KW-1185">Reference proteome</keyword>
<accession>A0ACC2NY96</accession>
<dbReference type="Proteomes" id="UP001239111">
    <property type="component" value="Chromosome 2"/>
</dbReference>